<accession>A0A1Y5E7D0</accession>
<proteinExistence type="predicted"/>
<sequence>MNNQLCSLLLCFPLLFACQSNQDLHVSQVTSPKNLYLDNQYLVLKPTYIETEQEIFQLDDEMRAMVQDKLVNNYPAHKKARILLEHLFSEENIALSYDGNANVTARQAYHNKLANCMSLTILAYALADEAGMNISFQDVDVPEYWVRNGQYSLLTGHVNLLVEESEDIKKRVAWGGIATRIDFDPFVAKKNFPSHTIEKHTLLAMFYNNKGAEEMLNKNYPLAYQYLKKATITDKQFSSAWGNLGVLYKLSGHYDMAESAYSHAISLKHNNLTSLGNLALLLNKQGRANEAKPIEAFIHKARVKNPYYHALLGNEAFFNQSYQQAIQHYKKAIQLDDEQHEFYFGLAKAYYMQDKLTLSKRAMKKAVALTKTKDTQRQYVAKLNFLKYQETINP</sequence>
<keyword evidence="1" id="KW-0677">Repeat</keyword>
<dbReference type="PROSITE" id="PS50005">
    <property type="entry name" value="TPR"/>
    <property type="match status" value="2"/>
</dbReference>
<keyword evidence="2 3" id="KW-0802">TPR repeat</keyword>
<dbReference type="InterPro" id="IPR011990">
    <property type="entry name" value="TPR-like_helical_dom_sf"/>
</dbReference>
<dbReference type="PANTHER" id="PTHR44943">
    <property type="entry name" value="CELLULOSE SYNTHASE OPERON PROTEIN C"/>
    <property type="match status" value="1"/>
</dbReference>
<protein>
    <submittedName>
        <fullName evidence="4">Uncharacterized protein</fullName>
    </submittedName>
</protein>
<gene>
    <name evidence="4" type="ORF">A9Q75_15655</name>
</gene>
<dbReference type="Proteomes" id="UP000243053">
    <property type="component" value="Unassembled WGS sequence"/>
</dbReference>
<dbReference type="Gene3D" id="1.25.40.10">
    <property type="entry name" value="Tetratricopeptide repeat domain"/>
    <property type="match status" value="2"/>
</dbReference>
<evidence type="ECO:0000256" key="3">
    <source>
        <dbReference type="PROSITE-ProRule" id="PRU00339"/>
    </source>
</evidence>
<reference evidence="5" key="1">
    <citation type="journal article" date="2017" name="Proc. Natl. Acad. Sci. U.S.A.">
        <title>Simulation of Deepwater Horizon oil plume reveals substrate specialization within a complex community of hydrocarbon degraders.</title>
        <authorList>
            <person name="Hu P."/>
            <person name="Dubinsky E.A."/>
            <person name="Probst A.J."/>
            <person name="Wang J."/>
            <person name="Sieber C.M.K."/>
            <person name="Tom L.M."/>
            <person name="Gardinali P."/>
            <person name="Banfield J.F."/>
            <person name="Atlas R.M."/>
            <person name="Andersen G.L."/>
        </authorList>
    </citation>
    <scope>NUCLEOTIDE SEQUENCE [LARGE SCALE GENOMIC DNA]</scope>
</reference>
<evidence type="ECO:0000256" key="1">
    <source>
        <dbReference type="ARBA" id="ARBA00022737"/>
    </source>
</evidence>
<organism evidence="4 5">
    <name type="scientific">Colwellia psychrerythraea</name>
    <name type="common">Vibrio psychroerythus</name>
    <dbReference type="NCBI Taxonomy" id="28229"/>
    <lineage>
        <taxon>Bacteria</taxon>
        <taxon>Pseudomonadati</taxon>
        <taxon>Pseudomonadota</taxon>
        <taxon>Gammaproteobacteria</taxon>
        <taxon>Alteromonadales</taxon>
        <taxon>Colwelliaceae</taxon>
        <taxon>Colwellia</taxon>
    </lineage>
</organism>
<evidence type="ECO:0000256" key="2">
    <source>
        <dbReference type="ARBA" id="ARBA00022803"/>
    </source>
</evidence>
<dbReference type="InterPro" id="IPR019734">
    <property type="entry name" value="TPR_rpt"/>
</dbReference>
<evidence type="ECO:0000313" key="4">
    <source>
        <dbReference type="EMBL" id="OUR77154.1"/>
    </source>
</evidence>
<dbReference type="SUPFAM" id="SSF48452">
    <property type="entry name" value="TPR-like"/>
    <property type="match status" value="1"/>
</dbReference>
<dbReference type="AlphaFoldDB" id="A0A1Y5E7D0"/>
<dbReference type="EMBL" id="MAAF01000091">
    <property type="protein sequence ID" value="OUR77154.1"/>
    <property type="molecule type" value="Genomic_DNA"/>
</dbReference>
<dbReference type="Pfam" id="PF13181">
    <property type="entry name" value="TPR_8"/>
    <property type="match status" value="1"/>
</dbReference>
<dbReference type="InterPro" id="IPR051685">
    <property type="entry name" value="Ycf3/AcsC/BcsC/TPR_MFPF"/>
</dbReference>
<dbReference type="SMART" id="SM00028">
    <property type="entry name" value="TPR"/>
    <property type="match status" value="4"/>
</dbReference>
<evidence type="ECO:0000313" key="5">
    <source>
        <dbReference type="Proteomes" id="UP000243053"/>
    </source>
</evidence>
<feature type="repeat" description="TPR" evidence="3">
    <location>
        <begin position="306"/>
        <end position="339"/>
    </location>
</feature>
<dbReference type="PANTHER" id="PTHR44943:SF8">
    <property type="entry name" value="TPR REPEAT-CONTAINING PROTEIN MJ0263"/>
    <property type="match status" value="1"/>
</dbReference>
<comment type="caution">
    <text evidence="4">The sequence shown here is derived from an EMBL/GenBank/DDBJ whole genome shotgun (WGS) entry which is preliminary data.</text>
</comment>
<feature type="repeat" description="TPR" evidence="3">
    <location>
        <begin position="238"/>
        <end position="271"/>
    </location>
</feature>
<name>A0A1Y5E7D0_COLPS</name>
<dbReference type="Pfam" id="PF13414">
    <property type="entry name" value="TPR_11"/>
    <property type="match status" value="1"/>
</dbReference>